<dbReference type="InterPro" id="IPR009081">
    <property type="entry name" value="PP-bd_ACP"/>
</dbReference>
<proteinExistence type="predicted"/>
<evidence type="ECO:0000259" key="1">
    <source>
        <dbReference type="Pfam" id="PF00550"/>
    </source>
</evidence>
<dbReference type="InterPro" id="IPR036736">
    <property type="entry name" value="ACP-like_sf"/>
</dbReference>
<dbReference type="AlphaFoldDB" id="E6VRU1"/>
<keyword evidence="3" id="KW-1185">Reference proteome</keyword>
<feature type="domain" description="Carrier" evidence="1">
    <location>
        <begin position="22"/>
        <end position="74"/>
    </location>
</feature>
<accession>E6VRU1</accession>
<evidence type="ECO:0000313" key="3">
    <source>
        <dbReference type="Proteomes" id="UP000002191"/>
    </source>
</evidence>
<reference evidence="2 3" key="2">
    <citation type="journal article" date="2014" name="Genome Announc.">
        <title>Complete Genome Sequence of the Subsurface, Mesophilic Sulfate-Reducing Bacterium Desulfovibrio aespoeensis Aspo-2.</title>
        <authorList>
            <person name="Pedersen K."/>
            <person name="Bengtsson A."/>
            <person name="Edlund J."/>
            <person name="Rabe L."/>
            <person name="Hazen T."/>
            <person name="Chakraborty R."/>
            <person name="Goodwin L."/>
            <person name="Shapiro N."/>
        </authorList>
    </citation>
    <scope>NUCLEOTIDE SEQUENCE [LARGE SCALE GENOMIC DNA]</scope>
    <source>
        <strain evidence="3">ATCC 700646 / DSM 10631 / Aspo-2</strain>
    </source>
</reference>
<dbReference type="Proteomes" id="UP000002191">
    <property type="component" value="Chromosome"/>
</dbReference>
<organism evidence="2 3">
    <name type="scientific">Pseudodesulfovibrio aespoeensis (strain ATCC 700646 / DSM 10631 / Aspo-2)</name>
    <name type="common">Desulfovibrio aespoeensis</name>
    <dbReference type="NCBI Taxonomy" id="643562"/>
    <lineage>
        <taxon>Bacteria</taxon>
        <taxon>Pseudomonadati</taxon>
        <taxon>Thermodesulfobacteriota</taxon>
        <taxon>Desulfovibrionia</taxon>
        <taxon>Desulfovibrionales</taxon>
        <taxon>Desulfovibrionaceae</taxon>
    </lineage>
</organism>
<dbReference type="eggNOG" id="COG0236">
    <property type="taxonomic scope" value="Bacteria"/>
</dbReference>
<name>E6VRU1_PSEA9</name>
<dbReference type="SUPFAM" id="SSF47336">
    <property type="entry name" value="ACP-like"/>
    <property type="match status" value="1"/>
</dbReference>
<dbReference type="KEGG" id="das:Daes_3239"/>
<evidence type="ECO:0000313" key="2">
    <source>
        <dbReference type="EMBL" id="ADU64228.1"/>
    </source>
</evidence>
<dbReference type="Gene3D" id="1.10.1200.10">
    <property type="entry name" value="ACP-like"/>
    <property type="match status" value="1"/>
</dbReference>
<dbReference type="HOGENOM" id="CLU_108696_21_2_7"/>
<dbReference type="EMBL" id="CP002431">
    <property type="protein sequence ID" value="ADU64228.1"/>
    <property type="molecule type" value="Genomic_DNA"/>
</dbReference>
<dbReference type="RefSeq" id="WP_013516125.1">
    <property type="nucleotide sequence ID" value="NC_014844.1"/>
</dbReference>
<gene>
    <name evidence="2" type="ordered locus">Daes_3239</name>
</gene>
<dbReference type="STRING" id="643562.Daes_3239"/>
<dbReference type="Pfam" id="PF00550">
    <property type="entry name" value="PP-binding"/>
    <property type="match status" value="1"/>
</dbReference>
<sequence>MSITRAQLLQMFLDSGIEKSVVDGLKPGTPLTKQGLDSVDYPAILLTIKEKLNIEIGDKDACELKTLEDFENCINKR</sequence>
<dbReference type="OrthoDB" id="5461029at2"/>
<reference evidence="3" key="1">
    <citation type="submission" date="2010-12" db="EMBL/GenBank/DDBJ databases">
        <title>Complete sequence of Desulfovibrio aespoeensis Aspo-2.</title>
        <authorList>
            <consortium name="US DOE Joint Genome Institute"/>
            <person name="Lucas S."/>
            <person name="Copeland A."/>
            <person name="Lapidus A."/>
            <person name="Cheng J.-F."/>
            <person name="Goodwin L."/>
            <person name="Pitluck S."/>
            <person name="Chertkov O."/>
            <person name="Misra M."/>
            <person name="Detter J.C."/>
            <person name="Han C."/>
            <person name="Tapia R."/>
            <person name="Land M."/>
            <person name="Hauser L."/>
            <person name="Kyrpides N."/>
            <person name="Ivanova N."/>
            <person name="Ovchinnikova G."/>
            <person name="Pedersen K."/>
            <person name="Jagevall S."/>
            <person name="Hazen T."/>
            <person name="Woyke T."/>
        </authorList>
    </citation>
    <scope>NUCLEOTIDE SEQUENCE [LARGE SCALE GENOMIC DNA]</scope>
    <source>
        <strain evidence="3">ATCC 700646 / DSM 10631 / Aspo-2</strain>
    </source>
</reference>
<protein>
    <submittedName>
        <fullName evidence="2">Phosphopantetheine-binding protein</fullName>
    </submittedName>
</protein>